<proteinExistence type="predicted"/>
<evidence type="ECO:0000313" key="1">
    <source>
        <dbReference type="EMBL" id="CAH0306449.1"/>
    </source>
</evidence>
<evidence type="ECO:0000313" key="2">
    <source>
        <dbReference type="Proteomes" id="UP000789326"/>
    </source>
</evidence>
<dbReference type="Proteomes" id="UP000789326">
    <property type="component" value="Unassembled WGS sequence"/>
</dbReference>
<reference evidence="1" key="1">
    <citation type="submission" date="2021-11" db="EMBL/GenBank/DDBJ databases">
        <authorList>
            <person name="Bulgarelli D."/>
        </authorList>
    </citation>
    <scope>NUCLEOTIDE SEQUENCE</scope>
    <source>
        <strain evidence="1">Bi133</strain>
    </source>
</reference>
<comment type="caution">
    <text evidence="1">The sequence shown here is derived from an EMBL/GenBank/DDBJ whole genome shotgun (WGS) entry which is preliminary data.</text>
</comment>
<gene>
    <name evidence="1" type="ORF">SRABI133_04758</name>
</gene>
<dbReference type="RefSeq" id="WP_230303932.1">
    <property type="nucleotide sequence ID" value="NZ_CAKKMG010000120.1"/>
</dbReference>
<name>A0A9W4PJ04_9BACI</name>
<accession>A0A9W4PJ04</accession>
<protein>
    <submittedName>
        <fullName evidence="1">Uncharacterized protein</fullName>
    </submittedName>
</protein>
<dbReference type="EMBL" id="CAKKMG010000120">
    <property type="protein sequence ID" value="CAH0306449.1"/>
    <property type="molecule type" value="Genomic_DNA"/>
</dbReference>
<sequence>MAIQAFERLISNTTDVFLATSRDQAASNAANNIGNHPDLVPRFPTWPSLDKFDNDTIASVFSPFGGVPNPDYIWDQPASDGQTVAFAVATPAFVTFDPTLRTTFSIFLAAFADNAMEAKIEMFEEIDGTFVKSAPQPSGLGDVLFVAGEPNNPAVGLTIDSPPFTFQDIRIYSTRFELPPSRLWKIVVSFEVTNYLQQPIYSSNPSSLNNPAGLQFMVDIYQNIELI</sequence>
<organism evidence="1 2">
    <name type="scientific">Peribacillus simplex</name>
    <dbReference type="NCBI Taxonomy" id="1478"/>
    <lineage>
        <taxon>Bacteria</taxon>
        <taxon>Bacillati</taxon>
        <taxon>Bacillota</taxon>
        <taxon>Bacilli</taxon>
        <taxon>Bacillales</taxon>
        <taxon>Bacillaceae</taxon>
        <taxon>Peribacillus</taxon>
    </lineage>
</organism>
<dbReference type="AlphaFoldDB" id="A0A9W4PJ04"/>